<organism evidence="3 4">
    <name type="scientific">Polarella glacialis</name>
    <name type="common">Dinoflagellate</name>
    <dbReference type="NCBI Taxonomy" id="89957"/>
    <lineage>
        <taxon>Eukaryota</taxon>
        <taxon>Sar</taxon>
        <taxon>Alveolata</taxon>
        <taxon>Dinophyceae</taxon>
        <taxon>Suessiales</taxon>
        <taxon>Suessiaceae</taxon>
        <taxon>Polarella</taxon>
    </lineage>
</organism>
<dbReference type="Proteomes" id="UP000626109">
    <property type="component" value="Unassembled WGS sequence"/>
</dbReference>
<accession>A0A813I7D8</accession>
<name>A0A813I7D8_POLGL</name>
<comment type="similarity">
    <text evidence="1">Belongs to the CFAP97 family.</text>
</comment>
<evidence type="ECO:0000256" key="1">
    <source>
        <dbReference type="ARBA" id="ARBA00008315"/>
    </source>
</evidence>
<dbReference type="EMBL" id="CAJNNW010004053">
    <property type="protein sequence ID" value="CAE8646051.1"/>
    <property type="molecule type" value="Genomic_DNA"/>
</dbReference>
<evidence type="ECO:0000256" key="2">
    <source>
        <dbReference type="SAM" id="MobiDB-lite"/>
    </source>
</evidence>
<protein>
    <submittedName>
        <fullName evidence="3">Uncharacterized protein</fullName>
    </submittedName>
</protein>
<gene>
    <name evidence="3" type="ORF">PGLA2088_LOCUS4453</name>
</gene>
<feature type="non-terminal residue" evidence="3">
    <location>
        <position position="473"/>
    </location>
</feature>
<proteinExistence type="inferred from homology"/>
<evidence type="ECO:0000313" key="3">
    <source>
        <dbReference type="EMBL" id="CAE8646051.1"/>
    </source>
</evidence>
<dbReference type="Pfam" id="PF13879">
    <property type="entry name" value="Hmw_CFAP97"/>
    <property type="match status" value="1"/>
</dbReference>
<dbReference type="AlphaFoldDB" id="A0A813I7D8"/>
<feature type="compositionally biased region" description="Acidic residues" evidence="2">
    <location>
        <begin position="384"/>
        <end position="394"/>
    </location>
</feature>
<feature type="region of interest" description="Disordered" evidence="2">
    <location>
        <begin position="216"/>
        <end position="453"/>
    </location>
</feature>
<feature type="compositionally biased region" description="Low complexity" evidence="2">
    <location>
        <begin position="395"/>
        <end position="411"/>
    </location>
</feature>
<comment type="caution">
    <text evidence="3">The sequence shown here is derived from an EMBL/GenBank/DDBJ whole genome shotgun (WGS) entry which is preliminary data.</text>
</comment>
<feature type="compositionally biased region" description="Gly residues" evidence="2">
    <location>
        <begin position="258"/>
        <end position="271"/>
    </location>
</feature>
<reference evidence="3" key="1">
    <citation type="submission" date="2021-02" db="EMBL/GenBank/DDBJ databases">
        <authorList>
            <person name="Dougan E. K."/>
            <person name="Rhodes N."/>
            <person name="Thang M."/>
            <person name="Chan C."/>
        </authorList>
    </citation>
    <scope>NUCLEOTIDE SEQUENCE</scope>
</reference>
<dbReference type="InterPro" id="IPR029488">
    <property type="entry name" value="Hmw/CFAP97"/>
</dbReference>
<sequence>MLFIGAEVCALVIMEASHFSDFWQWCLAPLLERGGAVGLSHKMLNRGTRTDTNFGCPVIGRRDLLNNQKAHRDKLQKMKSTLDTSAPTAQPHLTLYGRDYVAKKRATTEAAFSDLKMIQSIARTMTRKDQSQHERKGPASLNADGRRADIYRIMKENHTLLDNIEGVAPFMRTQDSIREYDFKKRYVINGSHSMRLSGGYDDQISKIRLEESSLLEEKKRSTTLRRERLAMRGSVSLPSLSPNGQRGMETPPPAQSQGGLGAAGRGRGGGSSSSSGFNEPSKGRGRGHGNSAFSQTAPGSIAAASRKAAPPEPPAAEQQLPFDEDQFQSRLQELKSVPEPPFDEDQFQSRLQELKSVPEPVRVAAQLEEPLEKPAEETLPQEQPVEEQVEEPQVEEQQTSPEETQESEQPPAVAERPPVRFDVEVDAEAADAAVEHPSVSYNRTATPFPGSVDVKASIDSRTATPFPSSVDVK</sequence>
<evidence type="ECO:0000313" key="4">
    <source>
        <dbReference type="Proteomes" id="UP000626109"/>
    </source>
</evidence>
<feature type="compositionally biased region" description="Low complexity" evidence="2">
    <location>
        <begin position="297"/>
        <end position="308"/>
    </location>
</feature>
<feature type="compositionally biased region" description="Basic and acidic residues" evidence="2">
    <location>
        <begin position="216"/>
        <end position="230"/>
    </location>
</feature>